<dbReference type="Pfam" id="PF00023">
    <property type="entry name" value="Ank"/>
    <property type="match status" value="1"/>
</dbReference>
<dbReference type="Pfam" id="PF12796">
    <property type="entry name" value="Ank_2"/>
    <property type="match status" value="1"/>
</dbReference>
<evidence type="ECO:0000313" key="3">
    <source>
        <dbReference type="EMBL" id="KAK7946867.1"/>
    </source>
</evidence>
<dbReference type="SMART" id="SM00248">
    <property type="entry name" value="ANK"/>
    <property type="match status" value="4"/>
</dbReference>
<dbReference type="InterPro" id="IPR036770">
    <property type="entry name" value="Ankyrin_rpt-contain_sf"/>
</dbReference>
<protein>
    <submittedName>
        <fullName evidence="3">Uncharacterized protein</fullName>
    </submittedName>
</protein>
<accession>A0ABR1Q4J9</accession>
<gene>
    <name evidence="3" type="ORF">PG986_011188</name>
</gene>
<reference evidence="3 4" key="1">
    <citation type="submission" date="2023-01" db="EMBL/GenBank/DDBJ databases">
        <title>Analysis of 21 Apiospora genomes using comparative genomics revels a genus with tremendous synthesis potential of carbohydrate active enzymes and secondary metabolites.</title>
        <authorList>
            <person name="Sorensen T."/>
        </authorList>
    </citation>
    <scope>NUCLEOTIDE SEQUENCE [LARGE SCALE GENOMIC DNA]</scope>
    <source>
        <strain evidence="3 4">CBS 24483</strain>
    </source>
</reference>
<dbReference type="EMBL" id="JAQQWE010000007">
    <property type="protein sequence ID" value="KAK7946867.1"/>
    <property type="molecule type" value="Genomic_DNA"/>
</dbReference>
<name>A0ABR1Q4J9_9PEZI</name>
<proteinExistence type="predicted"/>
<keyword evidence="1" id="KW-0677">Repeat</keyword>
<keyword evidence="2" id="KW-0040">ANK repeat</keyword>
<evidence type="ECO:0000313" key="4">
    <source>
        <dbReference type="Proteomes" id="UP001391051"/>
    </source>
</evidence>
<dbReference type="RefSeq" id="XP_066696901.1">
    <property type="nucleotide sequence ID" value="XM_066847410.1"/>
</dbReference>
<sequence length="315" mass="35171">MGEIEQFMLLYILAERNLTHLITILPAESCLDMGDERYICPLYAALAMGSRDTARVLLWSVAKDFPATHDTRLRFENIILRNEPLPAFQRDSNLRNEKELCNQLLRSNENLALTAADQIRRLGAASLLEPWDDVNSRYKQRQTLLSYAANYNSEGVAKLLIDTTETEGVLKLLLASKKANINSRDYNGRTPLFHAVIAEREGATGLLLASDEIEADARNKRGRTPLSYTASWGHTLEGIVKLLLASGTIDINSRDNEGRTCLSYAAENGKWRLMDLLLGSGLAEVDSRDSRGRTPLLGSRILAYSLLIEVYSGRL</sequence>
<evidence type="ECO:0000256" key="1">
    <source>
        <dbReference type="ARBA" id="ARBA00022737"/>
    </source>
</evidence>
<dbReference type="PANTHER" id="PTHR24198:SF165">
    <property type="entry name" value="ANKYRIN REPEAT-CONTAINING PROTEIN-RELATED"/>
    <property type="match status" value="1"/>
</dbReference>
<dbReference type="Gene3D" id="1.25.40.20">
    <property type="entry name" value="Ankyrin repeat-containing domain"/>
    <property type="match status" value="2"/>
</dbReference>
<dbReference type="GeneID" id="92080472"/>
<dbReference type="InterPro" id="IPR002110">
    <property type="entry name" value="Ankyrin_rpt"/>
</dbReference>
<dbReference type="Proteomes" id="UP001391051">
    <property type="component" value="Unassembled WGS sequence"/>
</dbReference>
<dbReference type="PANTHER" id="PTHR24198">
    <property type="entry name" value="ANKYRIN REPEAT AND PROTEIN KINASE DOMAIN-CONTAINING PROTEIN"/>
    <property type="match status" value="1"/>
</dbReference>
<dbReference type="SUPFAM" id="SSF48403">
    <property type="entry name" value="Ankyrin repeat"/>
    <property type="match status" value="1"/>
</dbReference>
<evidence type="ECO:0000256" key="2">
    <source>
        <dbReference type="ARBA" id="ARBA00023043"/>
    </source>
</evidence>
<comment type="caution">
    <text evidence="3">The sequence shown here is derived from an EMBL/GenBank/DDBJ whole genome shotgun (WGS) entry which is preliminary data.</text>
</comment>
<organism evidence="3 4">
    <name type="scientific">Apiospora aurea</name>
    <dbReference type="NCBI Taxonomy" id="335848"/>
    <lineage>
        <taxon>Eukaryota</taxon>
        <taxon>Fungi</taxon>
        <taxon>Dikarya</taxon>
        <taxon>Ascomycota</taxon>
        <taxon>Pezizomycotina</taxon>
        <taxon>Sordariomycetes</taxon>
        <taxon>Xylariomycetidae</taxon>
        <taxon>Amphisphaeriales</taxon>
        <taxon>Apiosporaceae</taxon>
        <taxon>Apiospora</taxon>
    </lineage>
</organism>
<keyword evidence="4" id="KW-1185">Reference proteome</keyword>